<evidence type="ECO:0000256" key="8">
    <source>
        <dbReference type="ARBA" id="ARBA00023136"/>
    </source>
</evidence>
<evidence type="ECO:0000313" key="10">
    <source>
        <dbReference type="EMBL" id="THV19855.1"/>
    </source>
</evidence>
<evidence type="ECO:0000256" key="4">
    <source>
        <dbReference type="ARBA" id="ARBA00022475"/>
    </source>
</evidence>
<reference evidence="10 11" key="1">
    <citation type="submission" date="2019-04" db="EMBL/GenBank/DDBJ databases">
        <title>Genome sequence of strain shin9-1.</title>
        <authorList>
            <person name="Gao J."/>
            <person name="Sun J."/>
        </authorList>
    </citation>
    <scope>NUCLEOTIDE SEQUENCE [LARGE SCALE GENOMIC DNA]</scope>
    <source>
        <strain evidence="11">shin9-1</strain>
    </source>
</reference>
<protein>
    <submittedName>
        <fullName evidence="10">ABC transporter ATP-binding protein</fullName>
    </submittedName>
</protein>
<evidence type="ECO:0000256" key="2">
    <source>
        <dbReference type="ARBA" id="ARBA00005417"/>
    </source>
</evidence>
<dbReference type="SUPFAM" id="SSF50331">
    <property type="entry name" value="MOP-like"/>
    <property type="match status" value="1"/>
</dbReference>
<proteinExistence type="inferred from homology"/>
<dbReference type="PROSITE" id="PS00211">
    <property type="entry name" value="ABC_TRANSPORTER_1"/>
    <property type="match status" value="1"/>
</dbReference>
<dbReference type="InterPro" id="IPR047641">
    <property type="entry name" value="ABC_transpr_MalK/UgpC-like"/>
</dbReference>
<evidence type="ECO:0000256" key="1">
    <source>
        <dbReference type="ARBA" id="ARBA00004417"/>
    </source>
</evidence>
<dbReference type="Gene3D" id="2.40.50.140">
    <property type="entry name" value="Nucleic acid-binding proteins"/>
    <property type="match status" value="1"/>
</dbReference>
<keyword evidence="3" id="KW-0813">Transport</keyword>
<keyword evidence="5" id="KW-0547">Nucleotide-binding</keyword>
<dbReference type="InterPro" id="IPR008995">
    <property type="entry name" value="Mo/tungstate-bd_C_term_dom"/>
</dbReference>
<evidence type="ECO:0000256" key="3">
    <source>
        <dbReference type="ARBA" id="ARBA00022448"/>
    </source>
</evidence>
<dbReference type="GO" id="GO:0016887">
    <property type="term" value="F:ATP hydrolysis activity"/>
    <property type="evidence" value="ECO:0007669"/>
    <property type="project" value="InterPro"/>
</dbReference>
<dbReference type="FunFam" id="3.40.50.300:FF:000042">
    <property type="entry name" value="Maltose/maltodextrin ABC transporter, ATP-binding protein"/>
    <property type="match status" value="1"/>
</dbReference>
<dbReference type="GO" id="GO:0140359">
    <property type="term" value="F:ABC-type transporter activity"/>
    <property type="evidence" value="ECO:0007669"/>
    <property type="project" value="UniProtKB-ARBA"/>
</dbReference>
<keyword evidence="11" id="KW-1185">Reference proteome</keyword>
<dbReference type="SMART" id="SM00382">
    <property type="entry name" value="AAA"/>
    <property type="match status" value="1"/>
</dbReference>
<name>A0A4S8NT90_9HYPH</name>
<comment type="similarity">
    <text evidence="2">Belongs to the ABC transporter superfamily.</text>
</comment>
<dbReference type="InterPro" id="IPR013611">
    <property type="entry name" value="Transp-assoc_OB_typ2"/>
</dbReference>
<dbReference type="EMBL" id="STGV01000009">
    <property type="protein sequence ID" value="THV19855.1"/>
    <property type="molecule type" value="Genomic_DNA"/>
</dbReference>
<keyword evidence="6 10" id="KW-0067">ATP-binding</keyword>
<dbReference type="Gene3D" id="3.40.50.300">
    <property type="entry name" value="P-loop containing nucleotide triphosphate hydrolases"/>
    <property type="match status" value="1"/>
</dbReference>
<keyword evidence="8" id="KW-0472">Membrane</keyword>
<dbReference type="Pfam" id="PF00005">
    <property type="entry name" value="ABC_tran"/>
    <property type="match status" value="1"/>
</dbReference>
<dbReference type="InterPro" id="IPR003439">
    <property type="entry name" value="ABC_transporter-like_ATP-bd"/>
</dbReference>
<dbReference type="InterPro" id="IPR003593">
    <property type="entry name" value="AAA+_ATPase"/>
</dbReference>
<dbReference type="Pfam" id="PF08402">
    <property type="entry name" value="TOBE_2"/>
    <property type="match status" value="1"/>
</dbReference>
<evidence type="ECO:0000259" key="9">
    <source>
        <dbReference type="PROSITE" id="PS50893"/>
    </source>
</evidence>
<accession>A0A4S8NT90</accession>
<dbReference type="InterPro" id="IPR017871">
    <property type="entry name" value="ABC_transporter-like_CS"/>
</dbReference>
<comment type="caution">
    <text evidence="10">The sequence shown here is derived from an EMBL/GenBank/DDBJ whole genome shotgun (WGS) entry which is preliminary data.</text>
</comment>
<keyword evidence="4" id="KW-1003">Cell membrane</keyword>
<dbReference type="RefSeq" id="WP_136600339.1">
    <property type="nucleotide sequence ID" value="NZ_STGV01000009.1"/>
</dbReference>
<dbReference type="InterPro" id="IPR012340">
    <property type="entry name" value="NA-bd_OB-fold"/>
</dbReference>
<dbReference type="AlphaFoldDB" id="A0A4S8NT90"/>
<dbReference type="GO" id="GO:0055052">
    <property type="term" value="C:ATP-binding cassette (ABC) transporter complex, substrate-binding subunit-containing"/>
    <property type="evidence" value="ECO:0007669"/>
    <property type="project" value="TreeGrafter"/>
</dbReference>
<dbReference type="InterPro" id="IPR027417">
    <property type="entry name" value="P-loop_NTPase"/>
</dbReference>
<dbReference type="PROSITE" id="PS50893">
    <property type="entry name" value="ABC_TRANSPORTER_2"/>
    <property type="match status" value="1"/>
</dbReference>
<gene>
    <name evidence="10" type="ORF">FAA97_19960</name>
</gene>
<dbReference type="Gene3D" id="2.40.50.100">
    <property type="match status" value="1"/>
</dbReference>
<evidence type="ECO:0000256" key="5">
    <source>
        <dbReference type="ARBA" id="ARBA00022741"/>
    </source>
</evidence>
<dbReference type="SUPFAM" id="SSF52540">
    <property type="entry name" value="P-loop containing nucleoside triphosphate hydrolases"/>
    <property type="match status" value="1"/>
</dbReference>
<evidence type="ECO:0000256" key="7">
    <source>
        <dbReference type="ARBA" id="ARBA00022967"/>
    </source>
</evidence>
<dbReference type="GO" id="GO:0005524">
    <property type="term" value="F:ATP binding"/>
    <property type="evidence" value="ECO:0007669"/>
    <property type="project" value="UniProtKB-KW"/>
</dbReference>
<dbReference type="PANTHER" id="PTHR43875:SF15">
    <property type="entry name" value="TREHALOSE IMPORT ATP-BINDING PROTEIN SUGC"/>
    <property type="match status" value="1"/>
</dbReference>
<keyword evidence="7" id="KW-1278">Translocase</keyword>
<dbReference type="OrthoDB" id="9802264at2"/>
<dbReference type="Proteomes" id="UP000308828">
    <property type="component" value="Unassembled WGS sequence"/>
</dbReference>
<organism evidence="10 11">
    <name type="scientific">Peteryoungia ipomoeae</name>
    <dbReference type="NCBI Taxonomy" id="1210932"/>
    <lineage>
        <taxon>Bacteria</taxon>
        <taxon>Pseudomonadati</taxon>
        <taxon>Pseudomonadota</taxon>
        <taxon>Alphaproteobacteria</taxon>
        <taxon>Hyphomicrobiales</taxon>
        <taxon>Rhizobiaceae</taxon>
        <taxon>Peteryoungia</taxon>
    </lineage>
</organism>
<comment type="subcellular location">
    <subcellularLocation>
        <location evidence="1">Cell inner membrane</location>
        <topology evidence="1">Peripheral membrane protein</topology>
    </subcellularLocation>
</comment>
<evidence type="ECO:0000256" key="6">
    <source>
        <dbReference type="ARBA" id="ARBA00022840"/>
    </source>
</evidence>
<dbReference type="PANTHER" id="PTHR43875">
    <property type="entry name" value="MALTODEXTRIN IMPORT ATP-BINDING PROTEIN MSMX"/>
    <property type="match status" value="1"/>
</dbReference>
<sequence>MATIELRDIKKAFAKTDVLKGVNLRIGDGEFVSLVGPSGCGKSTLLRIIAGLEDQTSGDVLIGGKSVVGVRPSARDLAMVFQSYALYPHLSVEENMMTPLRLRDLNATERLPLIGPLLPSHRRKLNAIKSAVAETAATLKITPLLHRKPGQLSGGQRQRVALGRAMVRKPVAFLMDEPLSNLDAALRVHMRSELSELHRALGSTFIYVTHDQAEALTMSDRIAVMMGGEILQFATPDQVYDDPQDLRVAEFIGSPKINILPARVDSTGQINAPGVQVRQSLYATSQDINVAVRSEHLRLCEADEVGLPGRIIHKENLGSDVFLHASVTDMGSATGRRIVVRLAREGARRLHIGSSVSIGLTGEGVMAFAADNSRLPSRPNGTSKEIGKAVAVGA</sequence>
<feature type="domain" description="ABC transporter" evidence="9">
    <location>
        <begin position="4"/>
        <end position="252"/>
    </location>
</feature>
<evidence type="ECO:0000313" key="11">
    <source>
        <dbReference type="Proteomes" id="UP000308828"/>
    </source>
</evidence>